<dbReference type="GO" id="GO:0005783">
    <property type="term" value="C:endoplasmic reticulum"/>
    <property type="evidence" value="ECO:0007669"/>
    <property type="project" value="UniProtKB-SubCell"/>
</dbReference>
<sequence length="204" mass="23138">MLESLTKGNGQILDQPNVNRESLAPPKKADITWDAYISSDPCNCLVLGRPHLCKESSKGFKATVAMSEDFPLTVDMLLNILEIVAPQFKHFQKLRDFVEMKLPPGFPVKVDVPVFTYSFCTNEIALLSAEDRYPWIHQPKFGPDFPRLKIDNITPPMNWTSHFTRSQATISTLGERPHPAMDFPLQFNFGSTYASSITVLFDWE</sequence>
<dbReference type="InterPro" id="IPR055285">
    <property type="entry name" value="ANKRD13_C"/>
</dbReference>
<evidence type="ECO:0000256" key="7">
    <source>
        <dbReference type="SAM" id="MobiDB-lite"/>
    </source>
</evidence>
<gene>
    <name evidence="9" type="ORF">LSAA_7723</name>
</gene>
<comment type="subcellular location">
    <subcellularLocation>
        <location evidence="2">Endomembrane system</location>
    </subcellularLocation>
    <subcellularLocation>
        <location evidence="1">Endoplasmic reticulum</location>
    </subcellularLocation>
</comment>
<dbReference type="OrthoDB" id="1585644at2759"/>
<dbReference type="PANTHER" id="PTHR12447:SF25">
    <property type="entry name" value="ANKYRIN REPEAT DOMAIN-CONTAINING PROTEIN 13C"/>
    <property type="match status" value="1"/>
</dbReference>
<feature type="region of interest" description="Disordered" evidence="7">
    <location>
        <begin position="1"/>
        <end position="23"/>
    </location>
</feature>
<keyword evidence="4" id="KW-0256">Endoplasmic reticulum</keyword>
<protein>
    <submittedName>
        <fullName evidence="9">ANKRD13</fullName>
    </submittedName>
</protein>
<evidence type="ECO:0000313" key="9">
    <source>
        <dbReference type="EMBL" id="CAF2898309.1"/>
    </source>
</evidence>
<dbReference type="EMBL" id="HG994582">
    <property type="protein sequence ID" value="CAF2898309.1"/>
    <property type="molecule type" value="Genomic_DNA"/>
</dbReference>
<evidence type="ECO:0000256" key="1">
    <source>
        <dbReference type="ARBA" id="ARBA00004240"/>
    </source>
</evidence>
<evidence type="ECO:0000259" key="8">
    <source>
        <dbReference type="Pfam" id="PF11904"/>
    </source>
</evidence>
<keyword evidence="3" id="KW-0677">Repeat</keyword>
<keyword evidence="6" id="KW-0472">Membrane</keyword>
<dbReference type="GO" id="GO:0006621">
    <property type="term" value="P:protein retention in ER lumen"/>
    <property type="evidence" value="ECO:0007669"/>
    <property type="project" value="TreeGrafter"/>
</dbReference>
<reference evidence="9" key="1">
    <citation type="submission" date="2021-02" db="EMBL/GenBank/DDBJ databases">
        <authorList>
            <person name="Bekaert M."/>
        </authorList>
    </citation>
    <scope>NUCLEOTIDE SEQUENCE</scope>
    <source>
        <strain evidence="9">IoA-00</strain>
    </source>
</reference>
<dbReference type="Proteomes" id="UP000675881">
    <property type="component" value="Chromosome 3"/>
</dbReference>
<feature type="domain" description="Ankyrin repeat" evidence="8">
    <location>
        <begin position="28"/>
        <end position="116"/>
    </location>
</feature>
<evidence type="ECO:0000313" key="10">
    <source>
        <dbReference type="Proteomes" id="UP000675881"/>
    </source>
</evidence>
<dbReference type="GO" id="GO:0005102">
    <property type="term" value="F:signaling receptor binding"/>
    <property type="evidence" value="ECO:0007669"/>
    <property type="project" value="TreeGrafter"/>
</dbReference>
<accession>A0A7R8CVY2</accession>
<organism evidence="9 10">
    <name type="scientific">Lepeophtheirus salmonis</name>
    <name type="common">Salmon louse</name>
    <name type="synonym">Caligus salmonis</name>
    <dbReference type="NCBI Taxonomy" id="72036"/>
    <lineage>
        <taxon>Eukaryota</taxon>
        <taxon>Metazoa</taxon>
        <taxon>Ecdysozoa</taxon>
        <taxon>Arthropoda</taxon>
        <taxon>Crustacea</taxon>
        <taxon>Multicrustacea</taxon>
        <taxon>Hexanauplia</taxon>
        <taxon>Copepoda</taxon>
        <taxon>Siphonostomatoida</taxon>
        <taxon>Caligidae</taxon>
        <taxon>Lepeophtheirus</taxon>
    </lineage>
</organism>
<name>A0A7R8CVY2_LEPSM</name>
<evidence type="ECO:0000256" key="3">
    <source>
        <dbReference type="ARBA" id="ARBA00022737"/>
    </source>
</evidence>
<dbReference type="PANTHER" id="PTHR12447">
    <property type="entry name" value="ANKYRIN REPEAT DOMAIN-CONTAINING PROTEIN 13"/>
    <property type="match status" value="1"/>
</dbReference>
<evidence type="ECO:0000256" key="2">
    <source>
        <dbReference type="ARBA" id="ARBA00004308"/>
    </source>
</evidence>
<keyword evidence="5" id="KW-0040">ANK repeat</keyword>
<proteinExistence type="predicted"/>
<dbReference type="AlphaFoldDB" id="A0A7R8CVY2"/>
<keyword evidence="10" id="KW-1185">Reference proteome</keyword>
<dbReference type="InterPro" id="IPR021832">
    <property type="entry name" value="ANKRD13"/>
</dbReference>
<evidence type="ECO:0000256" key="5">
    <source>
        <dbReference type="ARBA" id="ARBA00023043"/>
    </source>
</evidence>
<evidence type="ECO:0000256" key="6">
    <source>
        <dbReference type="ARBA" id="ARBA00023136"/>
    </source>
</evidence>
<dbReference type="Pfam" id="PF11904">
    <property type="entry name" value="ANKRD13_C"/>
    <property type="match status" value="1"/>
</dbReference>
<evidence type="ECO:0000256" key="4">
    <source>
        <dbReference type="ARBA" id="ARBA00022824"/>
    </source>
</evidence>
<feature type="compositionally biased region" description="Polar residues" evidence="7">
    <location>
        <begin position="1"/>
        <end position="20"/>
    </location>
</feature>